<feature type="transmembrane region" description="Helical" evidence="1">
    <location>
        <begin position="92"/>
        <end position="114"/>
    </location>
</feature>
<gene>
    <name evidence="2" type="ORF">CO057_02290</name>
</gene>
<keyword evidence="1" id="KW-0812">Transmembrane</keyword>
<sequence length="118" mass="12259">MRQFLFAIIGVILFTPTLALARLSADDTGLNTTGSEVYGDTAPDIGTFIGSNIITPALSLVGVIFLVLVIYGGFLWMTAGGTEAQVTKAKNIIISAVIGAVLIAAAYAITSFVFQSLS</sequence>
<organism evidence="2 3">
    <name type="scientific">Candidatus Uhrbacteria bacterium CG_4_9_14_0_2_um_filter_41_50</name>
    <dbReference type="NCBI Taxonomy" id="1975031"/>
    <lineage>
        <taxon>Bacteria</taxon>
        <taxon>Candidatus Uhriibacteriota</taxon>
    </lineage>
</organism>
<feature type="transmembrane region" description="Helical" evidence="1">
    <location>
        <begin position="45"/>
        <end position="71"/>
    </location>
</feature>
<protein>
    <submittedName>
        <fullName evidence="2">Uncharacterized protein</fullName>
    </submittedName>
</protein>
<dbReference type="EMBL" id="PFSI01000035">
    <property type="protein sequence ID" value="PJC24539.1"/>
    <property type="molecule type" value="Genomic_DNA"/>
</dbReference>
<dbReference type="InterPro" id="IPR043993">
    <property type="entry name" value="T4SS_pilin"/>
</dbReference>
<keyword evidence="1" id="KW-1133">Transmembrane helix</keyword>
<dbReference type="Proteomes" id="UP000230251">
    <property type="component" value="Unassembled WGS sequence"/>
</dbReference>
<proteinExistence type="predicted"/>
<accession>A0A2M8EP74</accession>
<keyword evidence="1" id="KW-0472">Membrane</keyword>
<evidence type="ECO:0000256" key="1">
    <source>
        <dbReference type="SAM" id="Phobius"/>
    </source>
</evidence>
<evidence type="ECO:0000313" key="3">
    <source>
        <dbReference type="Proteomes" id="UP000230251"/>
    </source>
</evidence>
<comment type="caution">
    <text evidence="2">The sequence shown here is derived from an EMBL/GenBank/DDBJ whole genome shotgun (WGS) entry which is preliminary data.</text>
</comment>
<dbReference type="AlphaFoldDB" id="A0A2M8EP74"/>
<reference evidence="3" key="1">
    <citation type="submission" date="2017-09" db="EMBL/GenBank/DDBJ databases">
        <title>Depth-based differentiation of microbial function through sediment-hosted aquifers and enrichment of novel symbionts in the deep terrestrial subsurface.</title>
        <authorList>
            <person name="Probst A.J."/>
            <person name="Ladd B."/>
            <person name="Jarett J.K."/>
            <person name="Geller-Mcgrath D.E."/>
            <person name="Sieber C.M.K."/>
            <person name="Emerson J.B."/>
            <person name="Anantharaman K."/>
            <person name="Thomas B.C."/>
            <person name="Malmstrom R."/>
            <person name="Stieglmeier M."/>
            <person name="Klingl A."/>
            <person name="Woyke T."/>
            <person name="Ryan C.M."/>
            <person name="Banfield J.F."/>
        </authorList>
    </citation>
    <scope>NUCLEOTIDE SEQUENCE [LARGE SCALE GENOMIC DNA]</scope>
</reference>
<dbReference type="Pfam" id="PF18895">
    <property type="entry name" value="T4SS_pilin"/>
    <property type="match status" value="1"/>
</dbReference>
<evidence type="ECO:0000313" key="2">
    <source>
        <dbReference type="EMBL" id="PJC24539.1"/>
    </source>
</evidence>
<name>A0A2M8EP74_9BACT</name>